<evidence type="ECO:0000313" key="2">
    <source>
        <dbReference type="Proteomes" id="UP000187261"/>
    </source>
</evidence>
<protein>
    <recommendedName>
        <fullName evidence="3">Tetratricopeptide repeat-containing protein</fullName>
    </recommendedName>
</protein>
<reference evidence="2" key="1">
    <citation type="submission" date="2016-10" db="EMBL/GenBank/DDBJ databases">
        <authorList>
            <person name="Varghese N."/>
            <person name="Submissions S."/>
        </authorList>
    </citation>
    <scope>NUCLEOTIDE SEQUENCE [LARGE SCALE GENOMIC DNA]</scope>
    <source>
        <strain evidence="2">DSM 19482</strain>
    </source>
</reference>
<organism evidence="1 2">
    <name type="scientific">Epilithonimonas bovis DSM 19482</name>
    <dbReference type="NCBI Taxonomy" id="1121284"/>
    <lineage>
        <taxon>Bacteria</taxon>
        <taxon>Pseudomonadati</taxon>
        <taxon>Bacteroidota</taxon>
        <taxon>Flavobacteriia</taxon>
        <taxon>Flavobacteriales</taxon>
        <taxon>Weeksellaceae</taxon>
        <taxon>Chryseobacterium group</taxon>
        <taxon>Epilithonimonas</taxon>
    </lineage>
</organism>
<accession>A0A1U7PRN9</accession>
<sequence>MEKAITYLLKSKTEIEKISNHGKDIPLSKKMDMLVSINTNLGMFYQVSNNPDRNLEKSKQYYDAALKDTENENYKVGTDTKINLYECLLEFYNAGKDYNKAIDFGEKMLAVEKSYSMPYNRRVGYMVLAKAYLGAGKNETSQKVP</sequence>
<proteinExistence type="predicted"/>
<evidence type="ECO:0000313" key="1">
    <source>
        <dbReference type="EMBL" id="SIT95367.1"/>
    </source>
</evidence>
<dbReference type="OrthoDB" id="5295174at2"/>
<keyword evidence="2" id="KW-1185">Reference proteome</keyword>
<dbReference type="STRING" id="1121284.SAMN05660493_00012"/>
<dbReference type="SUPFAM" id="SSF81901">
    <property type="entry name" value="HCP-like"/>
    <property type="match status" value="1"/>
</dbReference>
<name>A0A1U7PRN9_9FLAO</name>
<dbReference type="RefSeq" id="WP_076781274.1">
    <property type="nucleotide sequence ID" value="NZ_FTPU01000001.1"/>
</dbReference>
<dbReference type="EMBL" id="FTPU01000001">
    <property type="protein sequence ID" value="SIT95367.1"/>
    <property type="molecule type" value="Genomic_DNA"/>
</dbReference>
<dbReference type="Proteomes" id="UP000187261">
    <property type="component" value="Unassembled WGS sequence"/>
</dbReference>
<dbReference type="AlphaFoldDB" id="A0A1U7PRN9"/>
<gene>
    <name evidence="1" type="ORF">SAMN05660493_00012</name>
</gene>
<dbReference type="Gene3D" id="1.25.40.10">
    <property type="entry name" value="Tetratricopeptide repeat domain"/>
    <property type="match status" value="1"/>
</dbReference>
<dbReference type="InterPro" id="IPR011990">
    <property type="entry name" value="TPR-like_helical_dom_sf"/>
</dbReference>
<evidence type="ECO:0008006" key="3">
    <source>
        <dbReference type="Google" id="ProtNLM"/>
    </source>
</evidence>